<accession>A0A9P3H4J1</accession>
<protein>
    <recommendedName>
        <fullName evidence="3">EF-hand domain-containing protein</fullName>
    </recommendedName>
</protein>
<keyword evidence="1" id="KW-0677">Repeat</keyword>
<reference evidence="4" key="1">
    <citation type="submission" date="2021-11" db="EMBL/GenBank/DDBJ databases">
        <authorList>
            <person name="Herlambang A."/>
            <person name="Guo Y."/>
            <person name="Takashima Y."/>
            <person name="Nishizawa T."/>
        </authorList>
    </citation>
    <scope>NUCLEOTIDE SEQUENCE</scope>
    <source>
        <strain evidence="4">E1425</strain>
    </source>
</reference>
<dbReference type="GO" id="GO:0005509">
    <property type="term" value="F:calcium ion binding"/>
    <property type="evidence" value="ECO:0007669"/>
    <property type="project" value="InterPro"/>
</dbReference>
<dbReference type="SUPFAM" id="SSF47473">
    <property type="entry name" value="EF-hand"/>
    <property type="match status" value="1"/>
</dbReference>
<dbReference type="InterPro" id="IPR050230">
    <property type="entry name" value="CALM/Myosin/TropC-like"/>
</dbReference>
<dbReference type="OrthoDB" id="26525at2759"/>
<dbReference type="Gene3D" id="1.10.238.10">
    <property type="entry name" value="EF-hand"/>
    <property type="match status" value="1"/>
</dbReference>
<keyword evidence="5" id="KW-1185">Reference proteome</keyword>
<feature type="domain" description="EF-hand" evidence="3">
    <location>
        <begin position="11"/>
        <end position="46"/>
    </location>
</feature>
<dbReference type="PROSITE" id="PS00018">
    <property type="entry name" value="EF_HAND_1"/>
    <property type="match status" value="2"/>
</dbReference>
<reference evidence="4" key="2">
    <citation type="journal article" date="2022" name="Microbiol. Resour. Announc.">
        <title>Whole-Genome Sequence of Entomortierella parvispora E1425, a Mucoromycotan Fungus Associated with Burkholderiaceae-Related Endosymbiotic Bacteria.</title>
        <authorList>
            <person name="Herlambang A."/>
            <person name="Guo Y."/>
            <person name="Takashima Y."/>
            <person name="Narisawa K."/>
            <person name="Ohta H."/>
            <person name="Nishizawa T."/>
        </authorList>
    </citation>
    <scope>NUCLEOTIDE SEQUENCE</scope>
    <source>
        <strain evidence="4">E1425</strain>
    </source>
</reference>
<dbReference type="PANTHER" id="PTHR23048">
    <property type="entry name" value="MYOSIN LIGHT CHAIN 1, 3"/>
    <property type="match status" value="1"/>
</dbReference>
<dbReference type="InterPro" id="IPR018247">
    <property type="entry name" value="EF_Hand_1_Ca_BS"/>
</dbReference>
<dbReference type="GO" id="GO:0016460">
    <property type="term" value="C:myosin II complex"/>
    <property type="evidence" value="ECO:0007669"/>
    <property type="project" value="TreeGrafter"/>
</dbReference>
<comment type="caution">
    <text evidence="4">The sequence shown here is derived from an EMBL/GenBank/DDBJ whole genome shotgun (WGS) entry which is preliminary data.</text>
</comment>
<dbReference type="Pfam" id="PF13499">
    <property type="entry name" value="EF-hand_7"/>
    <property type="match status" value="1"/>
</dbReference>
<organism evidence="4 5">
    <name type="scientific">Entomortierella parvispora</name>
    <dbReference type="NCBI Taxonomy" id="205924"/>
    <lineage>
        <taxon>Eukaryota</taxon>
        <taxon>Fungi</taxon>
        <taxon>Fungi incertae sedis</taxon>
        <taxon>Mucoromycota</taxon>
        <taxon>Mortierellomycotina</taxon>
        <taxon>Mortierellomycetes</taxon>
        <taxon>Mortierellales</taxon>
        <taxon>Mortierellaceae</taxon>
        <taxon>Entomortierella</taxon>
    </lineage>
</organism>
<dbReference type="PROSITE" id="PS50222">
    <property type="entry name" value="EF_HAND_2"/>
    <property type="match status" value="2"/>
</dbReference>
<feature type="domain" description="EF-hand" evidence="3">
    <location>
        <begin position="47"/>
        <end position="82"/>
    </location>
</feature>
<evidence type="ECO:0000256" key="2">
    <source>
        <dbReference type="ARBA" id="ARBA00022837"/>
    </source>
</evidence>
<dbReference type="InterPro" id="IPR011992">
    <property type="entry name" value="EF-hand-dom_pair"/>
</dbReference>
<gene>
    <name evidence="4" type="ORF">EMPS_02297</name>
</gene>
<dbReference type="FunFam" id="1.10.238.10:FF:000178">
    <property type="entry name" value="Calmodulin-2 A"/>
    <property type="match status" value="1"/>
</dbReference>
<evidence type="ECO:0000313" key="4">
    <source>
        <dbReference type="EMBL" id="GJJ69948.1"/>
    </source>
</evidence>
<evidence type="ECO:0000259" key="3">
    <source>
        <dbReference type="PROSITE" id="PS50222"/>
    </source>
</evidence>
<dbReference type="Proteomes" id="UP000827284">
    <property type="component" value="Unassembled WGS sequence"/>
</dbReference>
<evidence type="ECO:0000313" key="5">
    <source>
        <dbReference type="Proteomes" id="UP000827284"/>
    </source>
</evidence>
<evidence type="ECO:0000256" key="1">
    <source>
        <dbReference type="ARBA" id="ARBA00022737"/>
    </source>
</evidence>
<dbReference type="AlphaFoldDB" id="A0A9P3H4J1"/>
<dbReference type="EMBL" id="BQFW01000003">
    <property type="protein sequence ID" value="GJJ69948.1"/>
    <property type="molecule type" value="Genomic_DNA"/>
</dbReference>
<dbReference type="CDD" id="cd00051">
    <property type="entry name" value="EFh"/>
    <property type="match status" value="1"/>
</dbReference>
<sequence length="87" mass="9709">MAPNTTTFSEQEIASFKESFDVFDRNGDGAISVSELRSLLKIVGEKVHSTSVADTLEEFDTNGDKQIDFEEFLHLASKYMKNKSPTS</sequence>
<dbReference type="InterPro" id="IPR002048">
    <property type="entry name" value="EF_hand_dom"/>
</dbReference>
<keyword evidence="2" id="KW-0106">Calcium</keyword>
<proteinExistence type="predicted"/>
<dbReference type="SMART" id="SM00054">
    <property type="entry name" value="EFh"/>
    <property type="match status" value="2"/>
</dbReference>
<dbReference type="PANTHER" id="PTHR23048:SF0">
    <property type="entry name" value="CALMODULIN LIKE 3"/>
    <property type="match status" value="1"/>
</dbReference>
<name>A0A9P3H4J1_9FUNG</name>